<dbReference type="InterPro" id="IPR004302">
    <property type="entry name" value="Cellulose/chitin-bd_N"/>
</dbReference>
<reference evidence="4 5" key="1">
    <citation type="submission" date="2021-03" db="EMBL/GenBank/DDBJ databases">
        <title>Sequencing the genomes of 1000 actinobacteria strains.</title>
        <authorList>
            <person name="Klenk H.-P."/>
        </authorList>
    </citation>
    <scope>NUCLEOTIDE SEQUENCE [LARGE SCALE GENOMIC DNA]</scope>
    <source>
        <strain evidence="4 5">DSM 44580</strain>
    </source>
</reference>
<dbReference type="EMBL" id="JAGIOO010000001">
    <property type="protein sequence ID" value="MBP2472761.1"/>
    <property type="molecule type" value="Genomic_DNA"/>
</dbReference>
<organism evidence="4 5">
    <name type="scientific">Crossiella equi</name>
    <dbReference type="NCBI Taxonomy" id="130796"/>
    <lineage>
        <taxon>Bacteria</taxon>
        <taxon>Bacillati</taxon>
        <taxon>Actinomycetota</taxon>
        <taxon>Actinomycetes</taxon>
        <taxon>Pseudonocardiales</taxon>
        <taxon>Pseudonocardiaceae</taxon>
        <taxon>Crossiella</taxon>
    </lineage>
</organism>
<dbReference type="Gene3D" id="2.70.50.50">
    <property type="entry name" value="chitin-binding protein cbp21"/>
    <property type="match status" value="1"/>
</dbReference>
<accession>A0ABS5A8W6</accession>
<dbReference type="CDD" id="cd21177">
    <property type="entry name" value="LPMO_AA10"/>
    <property type="match status" value="1"/>
</dbReference>
<keyword evidence="5" id="KW-1185">Reference proteome</keyword>
<evidence type="ECO:0000313" key="5">
    <source>
        <dbReference type="Proteomes" id="UP001519363"/>
    </source>
</evidence>
<dbReference type="InterPro" id="IPR051024">
    <property type="entry name" value="GlcNAc_Chitin_IntDeg"/>
</dbReference>
<dbReference type="PANTHER" id="PTHR34823:SF1">
    <property type="entry name" value="CHITIN-BINDING TYPE-4 DOMAIN-CONTAINING PROTEIN"/>
    <property type="match status" value="1"/>
</dbReference>
<evidence type="ECO:0000259" key="3">
    <source>
        <dbReference type="Pfam" id="PF03067"/>
    </source>
</evidence>
<feature type="signal peptide" evidence="2">
    <location>
        <begin position="1"/>
        <end position="31"/>
    </location>
</feature>
<protein>
    <submittedName>
        <fullName evidence="4">Chitin-binding protein</fullName>
    </submittedName>
</protein>
<evidence type="ECO:0000256" key="1">
    <source>
        <dbReference type="ARBA" id="ARBA00022729"/>
    </source>
</evidence>
<dbReference type="RefSeq" id="WP_086780865.1">
    <property type="nucleotide sequence ID" value="NZ_JAGIOO010000001.1"/>
</dbReference>
<keyword evidence="1 2" id="KW-0732">Signal</keyword>
<evidence type="ECO:0000313" key="4">
    <source>
        <dbReference type="EMBL" id="MBP2472761.1"/>
    </source>
</evidence>
<proteinExistence type="predicted"/>
<dbReference type="Proteomes" id="UP001519363">
    <property type="component" value="Unassembled WGS sequence"/>
</dbReference>
<comment type="caution">
    <text evidence="4">The sequence shown here is derived from an EMBL/GenBank/DDBJ whole genome shotgun (WGS) entry which is preliminary data.</text>
</comment>
<gene>
    <name evidence="4" type="ORF">JOF53_001633</name>
</gene>
<dbReference type="SUPFAM" id="SSF81296">
    <property type="entry name" value="E set domains"/>
    <property type="match status" value="1"/>
</dbReference>
<name>A0ABS5A8W6_9PSEU</name>
<dbReference type="InterPro" id="IPR014756">
    <property type="entry name" value="Ig_E-set"/>
</dbReference>
<sequence>MSVKSKFLAAAAGFAMVPGMMVALPSSDANAHGWITGPASRQEQCKANTVSCGDIKWEPQSVEGPKGLRNCHGNVGRFAELNDDGKGWRATNVGRTVTFNWRLTAAHRTSTWEYYIGGTRVAVFNDNGAQPPSNISHTVNLGNYSGRQKVLAIWNIFDTPMAFYNCVDLNVG</sequence>
<evidence type="ECO:0000256" key="2">
    <source>
        <dbReference type="SAM" id="SignalP"/>
    </source>
</evidence>
<dbReference type="PANTHER" id="PTHR34823">
    <property type="entry name" value="GLCNAC-BINDING PROTEIN A"/>
    <property type="match status" value="1"/>
</dbReference>
<feature type="domain" description="Chitin-binding type-4" evidence="3">
    <location>
        <begin position="32"/>
        <end position="169"/>
    </location>
</feature>
<feature type="chain" id="PRO_5045245852" evidence="2">
    <location>
        <begin position="32"/>
        <end position="172"/>
    </location>
</feature>
<dbReference type="Pfam" id="PF03067">
    <property type="entry name" value="LPMO_10"/>
    <property type="match status" value="1"/>
</dbReference>